<evidence type="ECO:0000256" key="1">
    <source>
        <dbReference type="ARBA" id="ARBA00004651"/>
    </source>
</evidence>
<keyword evidence="6" id="KW-0378">Hydrolase</keyword>
<keyword evidence="5" id="KW-0547">Nucleotide-binding</keyword>
<evidence type="ECO:0000256" key="6">
    <source>
        <dbReference type="ARBA" id="ARBA00022801"/>
    </source>
</evidence>
<feature type="transmembrane region" description="Helical" evidence="10">
    <location>
        <begin position="180"/>
        <end position="200"/>
    </location>
</feature>
<dbReference type="PROSITE" id="PS50893">
    <property type="entry name" value="ABC_TRANSPORTER_2"/>
    <property type="match status" value="1"/>
</dbReference>
<dbReference type="GO" id="GO:0016887">
    <property type="term" value="F:ATP hydrolysis activity"/>
    <property type="evidence" value="ECO:0007669"/>
    <property type="project" value="InterPro"/>
</dbReference>
<dbReference type="InterPro" id="IPR027417">
    <property type="entry name" value="P-loop_NTPase"/>
</dbReference>
<dbReference type="SMART" id="SM00382">
    <property type="entry name" value="AAA"/>
    <property type="match status" value="1"/>
</dbReference>
<dbReference type="GO" id="GO:0006508">
    <property type="term" value="P:proteolysis"/>
    <property type="evidence" value="ECO:0007669"/>
    <property type="project" value="InterPro"/>
</dbReference>
<dbReference type="GO" id="GO:0015421">
    <property type="term" value="F:ABC-type oligopeptide transporter activity"/>
    <property type="evidence" value="ECO:0007669"/>
    <property type="project" value="TreeGrafter"/>
</dbReference>
<dbReference type="Pfam" id="PF03412">
    <property type="entry name" value="Peptidase_C39"/>
    <property type="match status" value="1"/>
</dbReference>
<sequence length="738" mass="83839">MAFKQKFPHYRQLDSMDCGPTCLRMIARYYGKSYSLQTLRERSFITREGVSMLGISDAAESIGFRTMGVRITLKQLQEDMPLPCILHWNQNHFVVCYDIRRTRKGRIYRIADPASQLVDYTETEFGKCWLATRVGGEEKGAALALVPEPAFYEQEGEAEEGRQRGLRFFFKYLSPYRQQLVQLVLSMLAVSLLQLIFPFLTQSLVDVGIRDGNLGFITLVLIAQLTVSVSQIAVEFIRSWILLHVNTRINIALISDFLSKLMKLPLRFFDTKMVGDIMQRIGDHNRIEAFLTGSSINTLFSFVNFFIFGGILAYYDWRILLLFVAGNSLYILWVVGFMKYRRELDIRRFAQAAGEQSNLIQMVTGMQEIKLNNCEKQKRWQWERIQVKLFKISVKGLALGQTQQAGSVFFNQTTNILISFIAAKAVVEGDMTLGMMMSLTYIIGQLNGPVNAFIGFAQQLQDAKISLERLNEVHNREDEEQDIGSKLQALPERRDIVVDHVSFSYDGADRDYVLDDICLNIPGKKVTAIVGASGSGKTTLLKLILGFYEPNRGNIRIGDTPVSLLNPHVWRAKCGSVIQDGFIFSDTIANNIAVGEEHVDMERLRRAVEVANIRGFIDSLPLGYNTKIGMEGNGISQGQKQRLLIARAVYKNPEFLFFDEATNALDANNEREIMEHLQEFYRGKTVVIVAHRLSTVRDADKIVVLDQGKIAEEGTHRELTERKGLYYRLVKNQLELGN</sequence>
<evidence type="ECO:0000313" key="15">
    <source>
        <dbReference type="Proteomes" id="UP000823862"/>
    </source>
</evidence>
<keyword evidence="7" id="KW-0067">ATP-binding</keyword>
<dbReference type="PANTHER" id="PTHR43394:SF1">
    <property type="entry name" value="ATP-BINDING CASSETTE SUB-FAMILY B MEMBER 10, MITOCHONDRIAL"/>
    <property type="match status" value="1"/>
</dbReference>
<evidence type="ECO:0000256" key="10">
    <source>
        <dbReference type="SAM" id="Phobius"/>
    </source>
</evidence>
<dbReference type="EMBL" id="DWZI01000036">
    <property type="protein sequence ID" value="HJA85877.1"/>
    <property type="molecule type" value="Genomic_DNA"/>
</dbReference>
<comment type="subcellular location">
    <subcellularLocation>
        <location evidence="1">Cell membrane</location>
        <topology evidence="1">Multi-pass membrane protein</topology>
    </subcellularLocation>
</comment>
<evidence type="ECO:0000259" key="11">
    <source>
        <dbReference type="PROSITE" id="PS50893"/>
    </source>
</evidence>
<feature type="domain" description="ABC transporter" evidence="11">
    <location>
        <begin position="496"/>
        <end position="732"/>
    </location>
</feature>
<keyword evidence="3" id="KW-1003">Cell membrane</keyword>
<evidence type="ECO:0000256" key="2">
    <source>
        <dbReference type="ARBA" id="ARBA00022448"/>
    </source>
</evidence>
<evidence type="ECO:0000256" key="7">
    <source>
        <dbReference type="ARBA" id="ARBA00022840"/>
    </source>
</evidence>
<dbReference type="SUPFAM" id="SSF52540">
    <property type="entry name" value="P-loop containing nucleoside triphosphate hydrolases"/>
    <property type="match status" value="1"/>
</dbReference>
<comment type="caution">
    <text evidence="14">The sequence shown here is derived from an EMBL/GenBank/DDBJ whole genome shotgun (WGS) entry which is preliminary data.</text>
</comment>
<dbReference type="GO" id="GO:0005886">
    <property type="term" value="C:plasma membrane"/>
    <property type="evidence" value="ECO:0007669"/>
    <property type="project" value="UniProtKB-SubCell"/>
</dbReference>
<name>A0A9D2KUY8_9BACE</name>
<keyword evidence="2" id="KW-0813">Transport</keyword>
<gene>
    <name evidence="14" type="ORF">H9950_06770</name>
</gene>
<dbReference type="InterPro" id="IPR036640">
    <property type="entry name" value="ABC1_TM_sf"/>
</dbReference>
<evidence type="ECO:0000256" key="4">
    <source>
        <dbReference type="ARBA" id="ARBA00022692"/>
    </source>
</evidence>
<keyword evidence="4 10" id="KW-0812">Transmembrane</keyword>
<feature type="transmembrane region" description="Helical" evidence="10">
    <location>
        <begin position="319"/>
        <end position="338"/>
    </location>
</feature>
<dbReference type="InterPro" id="IPR011527">
    <property type="entry name" value="ABC1_TM_dom"/>
</dbReference>
<dbReference type="SUPFAM" id="SSF90123">
    <property type="entry name" value="ABC transporter transmembrane region"/>
    <property type="match status" value="1"/>
</dbReference>
<dbReference type="PROSITE" id="PS50990">
    <property type="entry name" value="PEPTIDASE_C39"/>
    <property type="match status" value="1"/>
</dbReference>
<dbReference type="InterPro" id="IPR005074">
    <property type="entry name" value="Peptidase_C39"/>
</dbReference>
<dbReference type="InterPro" id="IPR003439">
    <property type="entry name" value="ABC_transporter-like_ATP-bd"/>
</dbReference>
<dbReference type="Gene3D" id="3.90.70.10">
    <property type="entry name" value="Cysteine proteinases"/>
    <property type="match status" value="1"/>
</dbReference>
<dbReference type="GO" id="GO:0005524">
    <property type="term" value="F:ATP binding"/>
    <property type="evidence" value="ECO:0007669"/>
    <property type="project" value="UniProtKB-KW"/>
</dbReference>
<dbReference type="InterPro" id="IPR003593">
    <property type="entry name" value="AAA+_ATPase"/>
</dbReference>
<dbReference type="InterPro" id="IPR039421">
    <property type="entry name" value="Type_1_exporter"/>
</dbReference>
<dbReference type="Pfam" id="PF00664">
    <property type="entry name" value="ABC_membrane"/>
    <property type="match status" value="1"/>
</dbReference>
<feature type="domain" description="Peptidase C39" evidence="13">
    <location>
        <begin position="12"/>
        <end position="136"/>
    </location>
</feature>
<proteinExistence type="predicted"/>
<evidence type="ECO:0000256" key="8">
    <source>
        <dbReference type="ARBA" id="ARBA00022989"/>
    </source>
</evidence>
<evidence type="ECO:0000259" key="12">
    <source>
        <dbReference type="PROSITE" id="PS50929"/>
    </source>
</evidence>
<reference evidence="14" key="1">
    <citation type="journal article" date="2021" name="PeerJ">
        <title>Extensive microbial diversity within the chicken gut microbiome revealed by metagenomics and culture.</title>
        <authorList>
            <person name="Gilroy R."/>
            <person name="Ravi A."/>
            <person name="Getino M."/>
            <person name="Pursley I."/>
            <person name="Horton D.L."/>
            <person name="Alikhan N.F."/>
            <person name="Baker D."/>
            <person name="Gharbi K."/>
            <person name="Hall N."/>
            <person name="Watson M."/>
            <person name="Adriaenssens E.M."/>
            <person name="Foster-Nyarko E."/>
            <person name="Jarju S."/>
            <person name="Secka A."/>
            <person name="Antonio M."/>
            <person name="Oren A."/>
            <person name="Chaudhuri R.R."/>
            <person name="La Ragione R."/>
            <person name="Hildebrand F."/>
            <person name="Pallen M.J."/>
        </authorList>
    </citation>
    <scope>NUCLEOTIDE SEQUENCE</scope>
    <source>
        <strain evidence="14">ChiHjej12B11-9795</strain>
    </source>
</reference>
<evidence type="ECO:0000313" key="14">
    <source>
        <dbReference type="EMBL" id="HJA85877.1"/>
    </source>
</evidence>
<dbReference type="Gene3D" id="3.40.50.300">
    <property type="entry name" value="P-loop containing nucleotide triphosphate hydrolases"/>
    <property type="match status" value="1"/>
</dbReference>
<feature type="domain" description="ABC transmembrane type-1" evidence="12">
    <location>
        <begin position="183"/>
        <end position="462"/>
    </location>
</feature>
<feature type="transmembrane region" description="Helical" evidence="10">
    <location>
        <begin position="289"/>
        <end position="313"/>
    </location>
</feature>
<keyword evidence="9 10" id="KW-0472">Membrane</keyword>
<keyword evidence="8 10" id="KW-1133">Transmembrane helix</keyword>
<dbReference type="GO" id="GO:0008233">
    <property type="term" value="F:peptidase activity"/>
    <property type="evidence" value="ECO:0007669"/>
    <property type="project" value="InterPro"/>
</dbReference>
<dbReference type="InterPro" id="IPR017871">
    <property type="entry name" value="ABC_transporter-like_CS"/>
</dbReference>
<dbReference type="Pfam" id="PF00005">
    <property type="entry name" value="ABC_tran"/>
    <property type="match status" value="1"/>
</dbReference>
<evidence type="ECO:0000256" key="9">
    <source>
        <dbReference type="ARBA" id="ARBA00023136"/>
    </source>
</evidence>
<dbReference type="Gene3D" id="1.20.1560.10">
    <property type="entry name" value="ABC transporter type 1, transmembrane domain"/>
    <property type="match status" value="1"/>
</dbReference>
<reference evidence="14" key="2">
    <citation type="submission" date="2021-04" db="EMBL/GenBank/DDBJ databases">
        <authorList>
            <person name="Gilroy R."/>
        </authorList>
    </citation>
    <scope>NUCLEOTIDE SEQUENCE</scope>
    <source>
        <strain evidence="14">ChiHjej12B11-9795</strain>
    </source>
</reference>
<organism evidence="14 15">
    <name type="scientific">Candidatus Bacteroides avicola</name>
    <dbReference type="NCBI Taxonomy" id="2838468"/>
    <lineage>
        <taxon>Bacteria</taxon>
        <taxon>Pseudomonadati</taxon>
        <taxon>Bacteroidota</taxon>
        <taxon>Bacteroidia</taxon>
        <taxon>Bacteroidales</taxon>
        <taxon>Bacteroidaceae</taxon>
        <taxon>Bacteroides</taxon>
    </lineage>
</organism>
<dbReference type="FunFam" id="3.40.50.300:FF:000221">
    <property type="entry name" value="Multidrug ABC transporter ATP-binding protein"/>
    <property type="match status" value="1"/>
</dbReference>
<evidence type="ECO:0000259" key="13">
    <source>
        <dbReference type="PROSITE" id="PS50990"/>
    </source>
</evidence>
<dbReference type="Proteomes" id="UP000823862">
    <property type="component" value="Unassembled WGS sequence"/>
</dbReference>
<dbReference type="PROSITE" id="PS00211">
    <property type="entry name" value="ABC_TRANSPORTER_1"/>
    <property type="match status" value="1"/>
</dbReference>
<evidence type="ECO:0000256" key="5">
    <source>
        <dbReference type="ARBA" id="ARBA00022741"/>
    </source>
</evidence>
<dbReference type="PANTHER" id="PTHR43394">
    <property type="entry name" value="ATP-DEPENDENT PERMEASE MDL1, MITOCHONDRIAL"/>
    <property type="match status" value="1"/>
</dbReference>
<accession>A0A9D2KUY8</accession>
<evidence type="ECO:0000256" key="3">
    <source>
        <dbReference type="ARBA" id="ARBA00022475"/>
    </source>
</evidence>
<dbReference type="CDD" id="cd02418">
    <property type="entry name" value="Peptidase_C39B"/>
    <property type="match status" value="1"/>
</dbReference>
<dbReference type="PROSITE" id="PS50929">
    <property type="entry name" value="ABC_TM1F"/>
    <property type="match status" value="1"/>
</dbReference>
<dbReference type="AlphaFoldDB" id="A0A9D2KUY8"/>
<dbReference type="CDD" id="cd18571">
    <property type="entry name" value="ABC_6TM_peptidase_like"/>
    <property type="match status" value="1"/>
</dbReference>
<feature type="transmembrane region" description="Helical" evidence="10">
    <location>
        <begin position="212"/>
        <end position="234"/>
    </location>
</feature>
<protein>
    <submittedName>
        <fullName evidence="14">Peptidase domain-containing ABC transporter</fullName>
    </submittedName>
</protein>